<feature type="compositionally biased region" description="Basic and acidic residues" evidence="1">
    <location>
        <begin position="9"/>
        <end position="18"/>
    </location>
</feature>
<name>A0ABQ0KR99_MYCNV</name>
<gene>
    <name evidence="2" type="ORF">RMCN_5188</name>
</gene>
<organism evidence="2 3">
    <name type="scientific">Mycolicibacterium novocastrense</name>
    <name type="common">Mycobacterium novocastrense</name>
    <dbReference type="NCBI Taxonomy" id="59813"/>
    <lineage>
        <taxon>Bacteria</taxon>
        <taxon>Bacillati</taxon>
        <taxon>Actinomycetota</taxon>
        <taxon>Actinomycetes</taxon>
        <taxon>Mycobacteriales</taxon>
        <taxon>Mycobacteriaceae</taxon>
        <taxon>Mycolicibacterium</taxon>
    </lineage>
</organism>
<protein>
    <submittedName>
        <fullName evidence="2">KLLA0F01254p</fullName>
    </submittedName>
</protein>
<accession>A0ABQ0KR99</accession>
<dbReference type="EMBL" id="BCTA01000086">
    <property type="protein sequence ID" value="GAT12055.1"/>
    <property type="molecule type" value="Genomic_DNA"/>
</dbReference>
<evidence type="ECO:0000256" key="1">
    <source>
        <dbReference type="SAM" id="MobiDB-lite"/>
    </source>
</evidence>
<sequence>MRMRRIIARRTDESRVQERNGSLPIRPSEMGRPPSRVFLADKTEGLGGRVTAGNSPARAGAKSLSSIPWRC</sequence>
<keyword evidence="3" id="KW-1185">Reference proteome</keyword>
<proteinExistence type="predicted"/>
<reference evidence="2 3" key="1">
    <citation type="journal article" date="2016" name="Genome Announc.">
        <title>Draft Genome Sequences of Five Rapidly Growing Mycobacterium Species, M. thermoresistibile, M. fortuitum subsp. acetamidolyticum, M. canariasense, M. brisbanense, and M. novocastrense.</title>
        <authorList>
            <person name="Katahira K."/>
            <person name="Ogura Y."/>
            <person name="Gotoh Y."/>
            <person name="Hayashi T."/>
        </authorList>
    </citation>
    <scope>NUCLEOTIDE SEQUENCE [LARGE SCALE GENOMIC DNA]</scope>
    <source>
        <strain evidence="2 3">JCM18114</strain>
    </source>
</reference>
<feature type="region of interest" description="Disordered" evidence="1">
    <location>
        <begin position="1"/>
        <end position="71"/>
    </location>
</feature>
<comment type="caution">
    <text evidence="2">The sequence shown here is derived from an EMBL/GenBank/DDBJ whole genome shotgun (WGS) entry which is preliminary data.</text>
</comment>
<evidence type="ECO:0000313" key="2">
    <source>
        <dbReference type="EMBL" id="GAT12055.1"/>
    </source>
</evidence>
<evidence type="ECO:0000313" key="3">
    <source>
        <dbReference type="Proteomes" id="UP000069773"/>
    </source>
</evidence>
<dbReference type="Proteomes" id="UP000069773">
    <property type="component" value="Unassembled WGS sequence"/>
</dbReference>